<dbReference type="AlphaFoldDB" id="A0A1R3GLN4"/>
<feature type="domain" description="SWIM-type" evidence="6">
    <location>
        <begin position="461"/>
        <end position="493"/>
    </location>
</feature>
<sequence length="596" mass="68309">MLGTSKAKQSNGDGAEVNGPEVNAAEFNGEEVEDDGFHPQDGDAEQQAPEEVILEEVIADDDGRRLAPDHEDNFYYDSDDNAWAFVRNEDNMNDDATRMKTGHAVYNPNAREPYIESGMVFKNSVEFKHAVSLMAIKANKAVYWAKNDAKRVRPKCKNEKCTWMIYAAWNKALNSLQVRDFQKDHHCNKIFKNKLMTQKIMVEIWQAKITKEPFMRNKAIVKTMTDDWGVNVNLSMVRRAKKEIFDQIVLNYEKEFGQLNNYANELKRTNPGSTVILKSKKGTVNSPPVFERMFICLDGFRKGFKNCRNFLGMDGCFLKSLTKGELLCAVDRDANNQMYPVAWALVEVECTDSWRWFIDLLAEELELGDGRGWTIMTDQMKGCDNAIDELLPHVEHRYCARHVRNLMVRIKEKKVEVKKWRGNLGPRVRTVIEKNIEVANKCDVHFNGADSYEIEIGEKIFVVSLEHKTCTCGKYTLSGIPCGHAICAIRDSGGDIEDYTSSWYHIDVYMATYENVINPMTGREHWAKAPGEHETLQPPEYRVMPGRPKKNRRKDADFISQLNLSLENGCFYRVILSLLFPCSRHTFEDNLSGKLI</sequence>
<feature type="region of interest" description="Disordered" evidence="5">
    <location>
        <begin position="1"/>
        <end position="49"/>
    </location>
</feature>
<evidence type="ECO:0000256" key="1">
    <source>
        <dbReference type="ARBA" id="ARBA00022723"/>
    </source>
</evidence>
<evidence type="ECO:0000256" key="5">
    <source>
        <dbReference type="SAM" id="MobiDB-lite"/>
    </source>
</evidence>
<dbReference type="Pfam" id="PF10551">
    <property type="entry name" value="MULE"/>
    <property type="match status" value="1"/>
</dbReference>
<evidence type="ECO:0000313" key="8">
    <source>
        <dbReference type="Proteomes" id="UP000188268"/>
    </source>
</evidence>
<dbReference type="Pfam" id="PF03108">
    <property type="entry name" value="DBD_Tnp_Mut"/>
    <property type="match status" value="1"/>
</dbReference>
<evidence type="ECO:0000259" key="6">
    <source>
        <dbReference type="PROSITE" id="PS50966"/>
    </source>
</evidence>
<dbReference type="STRING" id="210143.A0A1R3GLN4"/>
<keyword evidence="8" id="KW-1185">Reference proteome</keyword>
<accession>A0A1R3GLN4</accession>
<dbReference type="PANTHER" id="PTHR31973">
    <property type="entry name" value="POLYPROTEIN, PUTATIVE-RELATED"/>
    <property type="match status" value="1"/>
</dbReference>
<keyword evidence="2 4" id="KW-0863">Zinc-finger</keyword>
<dbReference type="GO" id="GO:0008270">
    <property type="term" value="F:zinc ion binding"/>
    <property type="evidence" value="ECO:0007669"/>
    <property type="project" value="UniProtKB-KW"/>
</dbReference>
<name>A0A1R3GLN4_COCAP</name>
<dbReference type="InterPro" id="IPR004332">
    <property type="entry name" value="Transposase_MuDR"/>
</dbReference>
<proteinExistence type="predicted"/>
<dbReference type="Proteomes" id="UP000188268">
    <property type="component" value="Unassembled WGS sequence"/>
</dbReference>
<organism evidence="7 8">
    <name type="scientific">Corchorus capsularis</name>
    <name type="common">Jute</name>
    <dbReference type="NCBI Taxonomy" id="210143"/>
    <lineage>
        <taxon>Eukaryota</taxon>
        <taxon>Viridiplantae</taxon>
        <taxon>Streptophyta</taxon>
        <taxon>Embryophyta</taxon>
        <taxon>Tracheophyta</taxon>
        <taxon>Spermatophyta</taxon>
        <taxon>Magnoliopsida</taxon>
        <taxon>eudicotyledons</taxon>
        <taxon>Gunneridae</taxon>
        <taxon>Pentapetalae</taxon>
        <taxon>rosids</taxon>
        <taxon>malvids</taxon>
        <taxon>Malvales</taxon>
        <taxon>Malvaceae</taxon>
        <taxon>Grewioideae</taxon>
        <taxon>Apeibeae</taxon>
        <taxon>Corchorus</taxon>
    </lineage>
</organism>
<protein>
    <submittedName>
        <fullName evidence="7">Transposase, MuDR, plant</fullName>
    </submittedName>
</protein>
<keyword evidence="3" id="KW-0862">Zinc</keyword>
<feature type="compositionally biased region" description="Polar residues" evidence="5">
    <location>
        <begin position="1"/>
        <end position="12"/>
    </location>
</feature>
<reference evidence="7 8" key="1">
    <citation type="submission" date="2013-09" db="EMBL/GenBank/DDBJ databases">
        <title>Corchorus capsularis genome sequencing.</title>
        <authorList>
            <person name="Alam M."/>
            <person name="Haque M.S."/>
            <person name="Islam M.S."/>
            <person name="Emdad E.M."/>
            <person name="Islam M.M."/>
            <person name="Ahmed B."/>
            <person name="Halim A."/>
            <person name="Hossen Q.M.M."/>
            <person name="Hossain M.Z."/>
            <person name="Ahmed R."/>
            <person name="Khan M.M."/>
            <person name="Islam R."/>
            <person name="Rashid M.M."/>
            <person name="Khan S.A."/>
            <person name="Rahman M.S."/>
            <person name="Alam M."/>
        </authorList>
    </citation>
    <scope>NUCLEOTIDE SEQUENCE [LARGE SCALE GENOMIC DNA]</scope>
    <source>
        <strain evidence="8">cv. CVL-1</strain>
        <tissue evidence="7">Whole seedling</tissue>
    </source>
</reference>
<dbReference type="PROSITE" id="PS50966">
    <property type="entry name" value="ZF_SWIM"/>
    <property type="match status" value="1"/>
</dbReference>
<dbReference type="OrthoDB" id="1000359at2759"/>
<keyword evidence="1" id="KW-0479">Metal-binding</keyword>
<comment type="caution">
    <text evidence="7">The sequence shown here is derived from an EMBL/GenBank/DDBJ whole genome shotgun (WGS) entry which is preliminary data.</text>
</comment>
<dbReference type="OMA" id="ECTITRS"/>
<dbReference type="Pfam" id="PF04434">
    <property type="entry name" value="SWIM"/>
    <property type="match status" value="1"/>
</dbReference>
<dbReference type="InterPro" id="IPR018289">
    <property type="entry name" value="MULE_transposase_dom"/>
</dbReference>
<gene>
    <name evidence="7" type="ORF">CCACVL1_25158</name>
</gene>
<dbReference type="PANTHER" id="PTHR31973:SF189">
    <property type="entry name" value="TRANSPOSASE, MUDR, PLANT, MULE TRANSPOSASE DOMAIN PROTEIN-RELATED"/>
    <property type="match status" value="1"/>
</dbReference>
<dbReference type="Gramene" id="OMO59015">
    <property type="protein sequence ID" value="OMO59015"/>
    <property type="gene ID" value="CCACVL1_25158"/>
</dbReference>
<dbReference type="InterPro" id="IPR007527">
    <property type="entry name" value="Znf_SWIM"/>
</dbReference>
<evidence type="ECO:0000256" key="4">
    <source>
        <dbReference type="PROSITE-ProRule" id="PRU00325"/>
    </source>
</evidence>
<dbReference type="InterPro" id="IPR006564">
    <property type="entry name" value="Znf_PMZ"/>
</dbReference>
<dbReference type="EMBL" id="AWWV01014046">
    <property type="protein sequence ID" value="OMO59015.1"/>
    <property type="molecule type" value="Genomic_DNA"/>
</dbReference>
<evidence type="ECO:0000256" key="3">
    <source>
        <dbReference type="ARBA" id="ARBA00022833"/>
    </source>
</evidence>
<evidence type="ECO:0000313" key="7">
    <source>
        <dbReference type="EMBL" id="OMO59015.1"/>
    </source>
</evidence>
<evidence type="ECO:0000256" key="2">
    <source>
        <dbReference type="ARBA" id="ARBA00022771"/>
    </source>
</evidence>
<dbReference type="SMART" id="SM00575">
    <property type="entry name" value="ZnF_PMZ"/>
    <property type="match status" value="1"/>
</dbReference>